<feature type="transmembrane region" description="Helical" evidence="2">
    <location>
        <begin position="292"/>
        <end position="319"/>
    </location>
</feature>
<sequence length="621" mass="70363">MGMHSISSKVLTSIVHEIATATATIPVPHEQHGHPHGLPILKDPNLTDLERTYWTNYNTTTYFTTCMGKRFALKYHITTLLLIIIITYPACLILENVKSKWYLPCLTLNLITTLSSLLAILIFHISFKGKNDPNWYPNNIYPKLCWILFIWIIVHYISAILMTKWYIKETNNPINYSHFQPNNNYKKNKNKNSRHQEDFPLQDLSHTTNSSENLTGASSSSNTLPSPPELQNSPSFNLDNDNSSSLSFSTSSPSNAKTTRLSNNIMSDLENGPITTTRFPMKQSRLKSIVKIIFYTLNIPLFLYLLTYMGIGFAIGNLFGKGIRVYNLLAHWIKGGVFFLLGILSLSRYMGLGSKYGWAWNKILFFENNDPLPMIFSHGVITMEGMESFLIFFYGITNIFLEHLAGAGGAWTPKDLQHVSIAFIYIGSGLCGLLVEYKLKDWRYKTACDNIIMQDMQDDPNTLGKIVAATPGFSPNPFPTLTIFWTGILMSQHAQISMTSTIIHTQWGYLLSYGSIFRLFTFLILYFNPTKLTSLSYPFTELITSFCLICGGIVFMESTDQVVEAFEYRGLTPMFTFNLSVGVTTLIMAWVMLVSMWQNWLSKEKVSTSHSRLTTVNTSTG</sequence>
<gene>
    <name evidence="5" type="primary">NDAI0I00430</name>
    <name evidence="5" type="ordered locus">NDAI_0I00430</name>
</gene>
<keyword evidence="2" id="KW-1133">Transmembrane helix</keyword>
<organism evidence="5 6">
    <name type="scientific">Naumovozyma dairenensis (strain ATCC 10597 / BCRC 20456 / CBS 421 / NBRC 0211 / NRRL Y-12639)</name>
    <name type="common">Saccharomyces dairenensis</name>
    <dbReference type="NCBI Taxonomy" id="1071378"/>
    <lineage>
        <taxon>Eukaryota</taxon>
        <taxon>Fungi</taxon>
        <taxon>Dikarya</taxon>
        <taxon>Ascomycota</taxon>
        <taxon>Saccharomycotina</taxon>
        <taxon>Saccharomycetes</taxon>
        <taxon>Saccharomycetales</taxon>
        <taxon>Saccharomycetaceae</taxon>
        <taxon>Naumovozyma</taxon>
    </lineage>
</organism>
<dbReference type="InterPro" id="IPR018827">
    <property type="entry name" value="YTP1_C"/>
</dbReference>
<feature type="transmembrane region" description="Helical" evidence="2">
    <location>
        <begin position="577"/>
        <end position="597"/>
    </location>
</feature>
<accession>G0WFQ1</accession>
<dbReference type="Proteomes" id="UP000000689">
    <property type="component" value="Chromosome 9"/>
</dbReference>
<dbReference type="AlphaFoldDB" id="G0WFQ1"/>
<dbReference type="EMBL" id="HE580275">
    <property type="protein sequence ID" value="CCD26612.1"/>
    <property type="molecule type" value="Genomic_DNA"/>
</dbReference>
<feature type="compositionally biased region" description="Low complexity" evidence="1">
    <location>
        <begin position="232"/>
        <end position="255"/>
    </location>
</feature>
<keyword evidence="2" id="KW-0472">Membrane</keyword>
<feature type="region of interest" description="Disordered" evidence="1">
    <location>
        <begin position="203"/>
        <end position="262"/>
    </location>
</feature>
<name>G0WFQ1_NAUDC</name>
<evidence type="ECO:0000313" key="5">
    <source>
        <dbReference type="EMBL" id="CCD26612.1"/>
    </source>
</evidence>
<protein>
    <recommendedName>
        <fullName evidence="7">Protein YTP1-like C-terminal domain-containing protein</fullName>
    </recommendedName>
</protein>
<feature type="domain" description="Protein YTP1-like C-terminal" evidence="4">
    <location>
        <begin position="306"/>
        <end position="598"/>
    </location>
</feature>
<feature type="transmembrane region" description="Helical" evidence="2">
    <location>
        <begin position="416"/>
        <end position="435"/>
    </location>
</feature>
<feature type="transmembrane region" description="Helical" evidence="2">
    <location>
        <begin position="507"/>
        <end position="527"/>
    </location>
</feature>
<dbReference type="Pfam" id="PF10355">
    <property type="entry name" value="Ytp1"/>
    <property type="match status" value="1"/>
</dbReference>
<evidence type="ECO:0000313" key="6">
    <source>
        <dbReference type="Proteomes" id="UP000000689"/>
    </source>
</evidence>
<feature type="domain" description="DUF2427" evidence="3">
    <location>
        <begin position="56"/>
        <end position="162"/>
    </location>
</feature>
<dbReference type="OrthoDB" id="4005299at2759"/>
<evidence type="ECO:0008006" key="7">
    <source>
        <dbReference type="Google" id="ProtNLM"/>
    </source>
</evidence>
<reference evidence="5 6" key="1">
    <citation type="journal article" date="2011" name="Proc. Natl. Acad. Sci. U.S.A.">
        <title>Evolutionary erosion of yeast sex chromosomes by mating-type switching accidents.</title>
        <authorList>
            <person name="Gordon J.L."/>
            <person name="Armisen D."/>
            <person name="Proux-Wera E."/>
            <person name="Oheigeartaigh S.S."/>
            <person name="Byrne K.P."/>
            <person name="Wolfe K.H."/>
        </authorList>
    </citation>
    <scope>NUCLEOTIDE SEQUENCE [LARGE SCALE GENOMIC DNA]</scope>
    <source>
        <strain evidence="6">ATCC 10597 / BCRC 20456 / CBS 421 / NBRC 0211 / NRRL Y-12639</strain>
    </source>
</reference>
<feature type="transmembrane region" description="Helical" evidence="2">
    <location>
        <begin position="331"/>
        <end position="351"/>
    </location>
</feature>
<evidence type="ECO:0000259" key="3">
    <source>
        <dbReference type="Pfam" id="PF10348"/>
    </source>
</evidence>
<feature type="transmembrane region" description="Helical" evidence="2">
    <location>
        <begin position="101"/>
        <end position="126"/>
    </location>
</feature>
<dbReference type="eggNOG" id="ENOG502QW3E">
    <property type="taxonomic scope" value="Eukaryota"/>
</dbReference>
<dbReference type="STRING" id="1071378.G0WFQ1"/>
<feature type="transmembrane region" description="Helical" evidence="2">
    <location>
        <begin position="146"/>
        <end position="167"/>
    </location>
</feature>
<feature type="transmembrane region" description="Helical" evidence="2">
    <location>
        <begin position="539"/>
        <end position="556"/>
    </location>
</feature>
<feature type="compositionally biased region" description="Polar residues" evidence="1">
    <location>
        <begin position="204"/>
        <end position="224"/>
    </location>
</feature>
<dbReference type="RefSeq" id="XP_003671855.1">
    <property type="nucleotide sequence ID" value="XM_003671807.1"/>
</dbReference>
<dbReference type="PANTHER" id="PTHR31685:SF3">
    <property type="entry name" value="INTEGRAL MEMBRANE PROTEIN (AFU_ORTHOLOGUE AFUA_6G12730)"/>
    <property type="match status" value="1"/>
</dbReference>
<keyword evidence="6" id="KW-1185">Reference proteome</keyword>
<dbReference type="KEGG" id="ndi:NDAI_0I00430"/>
<proteinExistence type="predicted"/>
<feature type="transmembrane region" description="Helical" evidence="2">
    <location>
        <begin position="75"/>
        <end position="94"/>
    </location>
</feature>
<keyword evidence="2" id="KW-0812">Transmembrane</keyword>
<evidence type="ECO:0000256" key="2">
    <source>
        <dbReference type="SAM" id="Phobius"/>
    </source>
</evidence>
<dbReference type="OMA" id="NKGWAWN"/>
<dbReference type="HOGENOM" id="CLU_012543_1_0_1"/>
<evidence type="ECO:0000256" key="1">
    <source>
        <dbReference type="SAM" id="MobiDB-lite"/>
    </source>
</evidence>
<dbReference type="PANTHER" id="PTHR31685">
    <property type="entry name" value="INTEGRAL MEMBRANE PROTEIN (AFU_ORTHOLOGUE AFUA_6G12730)-RELATED"/>
    <property type="match status" value="1"/>
</dbReference>
<dbReference type="GeneID" id="11496170"/>
<dbReference type="Pfam" id="PF10348">
    <property type="entry name" value="DUF2427"/>
    <property type="match status" value="1"/>
</dbReference>
<evidence type="ECO:0000259" key="4">
    <source>
        <dbReference type="Pfam" id="PF10355"/>
    </source>
</evidence>
<dbReference type="InterPro" id="IPR018825">
    <property type="entry name" value="DUF2427"/>
</dbReference>